<dbReference type="Gene3D" id="1.10.150.240">
    <property type="entry name" value="Putative phosphatase, domain 2"/>
    <property type="match status" value="1"/>
</dbReference>
<reference evidence="1 2" key="1">
    <citation type="submission" date="2015-02" db="EMBL/GenBank/DDBJ databases">
        <title>Two Pseudomonas sp. nov., isolated from raw milk.</title>
        <authorList>
            <person name="Wenning M."/>
            <person name="von Neubeck M."/>
            <person name="Huptas C."/>
            <person name="Scherer S."/>
        </authorList>
    </citation>
    <scope>NUCLEOTIDE SEQUENCE [LARGE SCALE GENOMIC DNA]</scope>
    <source>
        <strain evidence="1 2">DSM 29164</strain>
    </source>
</reference>
<dbReference type="Pfam" id="PF00702">
    <property type="entry name" value="Hydrolase"/>
    <property type="match status" value="1"/>
</dbReference>
<comment type="caution">
    <text evidence="1">The sequence shown here is derived from an EMBL/GenBank/DDBJ whole genome shotgun (WGS) entry which is preliminary data.</text>
</comment>
<dbReference type="OrthoDB" id="9797415at2"/>
<dbReference type="SFLD" id="SFLDG01129">
    <property type="entry name" value="C1.5:_HAD__Beta-PGM__Phosphata"/>
    <property type="match status" value="1"/>
</dbReference>
<protein>
    <submittedName>
        <fullName evidence="1">Haloacid dehalogenase</fullName>
    </submittedName>
</protein>
<dbReference type="SUPFAM" id="SSF56784">
    <property type="entry name" value="HAD-like"/>
    <property type="match status" value="1"/>
</dbReference>
<dbReference type="InterPro" id="IPR036412">
    <property type="entry name" value="HAD-like_sf"/>
</dbReference>
<organism evidence="1 2">
    <name type="scientific">Pseudomonas paralactis</name>
    <dbReference type="NCBI Taxonomy" id="1615673"/>
    <lineage>
        <taxon>Bacteria</taxon>
        <taxon>Pseudomonadati</taxon>
        <taxon>Pseudomonadota</taxon>
        <taxon>Gammaproteobacteria</taxon>
        <taxon>Pseudomonadales</taxon>
        <taxon>Pseudomonadaceae</taxon>
        <taxon>Pseudomonas</taxon>
    </lineage>
</organism>
<dbReference type="Proteomes" id="UP000050852">
    <property type="component" value="Unassembled WGS sequence"/>
</dbReference>
<dbReference type="InterPro" id="IPR006439">
    <property type="entry name" value="HAD-SF_hydro_IA"/>
</dbReference>
<proteinExistence type="predicted"/>
<dbReference type="InterPro" id="IPR023198">
    <property type="entry name" value="PGP-like_dom2"/>
</dbReference>
<dbReference type="RefSeq" id="WP_057704522.1">
    <property type="nucleotide sequence ID" value="NZ_JYLN01000016.1"/>
</dbReference>
<dbReference type="PANTHER" id="PTHR43611:SF3">
    <property type="entry name" value="FLAVIN MONONUCLEOTIDE HYDROLASE 1, CHLOROPLATIC"/>
    <property type="match status" value="1"/>
</dbReference>
<dbReference type="Gene3D" id="3.40.50.1000">
    <property type="entry name" value="HAD superfamily/HAD-like"/>
    <property type="match status" value="1"/>
</dbReference>
<dbReference type="SFLD" id="SFLDS00003">
    <property type="entry name" value="Haloacid_Dehalogenase"/>
    <property type="match status" value="1"/>
</dbReference>
<dbReference type="PANTHER" id="PTHR43611">
    <property type="entry name" value="ALPHA-D-GLUCOSE 1-PHOSPHATE PHOSPHATASE"/>
    <property type="match status" value="1"/>
</dbReference>
<sequence>MTIRAVVFDFGGVLFDWSPQHLYRKLIADEAQRQWFLDNICTQAWNTEQDAGRTLAEATRTLIALHPDHEPLIQAYYERWHEMLRGELPDGVAILEALHQADMPLFGLTNWSAETFPYARANYPFLQRFRNIVVSGELKLIKPDPAIYHASLNQIRAHLPDIRPSEVVFIDDVAGNTEAAVALGWQGIHHVSAERTAERLRALGVAFNVPTSP</sequence>
<evidence type="ECO:0000313" key="1">
    <source>
        <dbReference type="EMBL" id="KRP68609.1"/>
    </source>
</evidence>
<evidence type="ECO:0000313" key="2">
    <source>
        <dbReference type="Proteomes" id="UP000050852"/>
    </source>
</evidence>
<dbReference type="AlphaFoldDB" id="A0A0R3AE24"/>
<dbReference type="NCBIfam" id="TIGR01509">
    <property type="entry name" value="HAD-SF-IA-v3"/>
    <property type="match status" value="1"/>
</dbReference>
<dbReference type="EMBL" id="JYLN01000016">
    <property type="protein sequence ID" value="KRP68609.1"/>
    <property type="molecule type" value="Genomic_DNA"/>
</dbReference>
<accession>A0A0R3AE24</accession>
<dbReference type="PATRIC" id="fig|1615673.3.peg.687"/>
<name>A0A0R3AE24_9PSED</name>
<gene>
    <name evidence="1" type="ORF">TX23_25370</name>
</gene>
<dbReference type="CDD" id="cd02603">
    <property type="entry name" value="HAD_sEH-N_like"/>
    <property type="match status" value="1"/>
</dbReference>
<dbReference type="InterPro" id="IPR023214">
    <property type="entry name" value="HAD_sf"/>
</dbReference>